<dbReference type="AlphaFoldDB" id="A0A1M5MU08"/>
<name>A0A1M5MU08_9FLAO</name>
<evidence type="ECO:0000313" key="1">
    <source>
        <dbReference type="EMBL" id="KFF24534.1"/>
    </source>
</evidence>
<proteinExistence type="predicted"/>
<protein>
    <submittedName>
        <fullName evidence="1">GlcNAc-PI de-N-acetylase</fullName>
    </submittedName>
    <submittedName>
        <fullName evidence="2">N-acetylglucosaminyl deacetylase, LmbE family</fullName>
    </submittedName>
</protein>
<dbReference type="Proteomes" id="UP000028719">
    <property type="component" value="Unassembled WGS sequence"/>
</dbReference>
<dbReference type="Gene3D" id="3.40.50.10320">
    <property type="entry name" value="LmbE-like"/>
    <property type="match status" value="1"/>
</dbReference>
<reference evidence="2" key="3">
    <citation type="submission" date="2016-11" db="EMBL/GenBank/DDBJ databases">
        <authorList>
            <person name="Jaros S."/>
            <person name="Januszkiewicz K."/>
            <person name="Wedrychowicz H."/>
        </authorList>
    </citation>
    <scope>NUCLEOTIDE SEQUENCE [LARGE SCALE GENOMIC DNA]</scope>
    <source>
        <strain evidence="2">YR203</strain>
    </source>
</reference>
<evidence type="ECO:0000313" key="3">
    <source>
        <dbReference type="Proteomes" id="UP000028719"/>
    </source>
</evidence>
<evidence type="ECO:0000313" key="2">
    <source>
        <dbReference type="EMBL" id="SHG80675.1"/>
    </source>
</evidence>
<dbReference type="InterPro" id="IPR003737">
    <property type="entry name" value="GlcNAc_PI_deacetylase-related"/>
</dbReference>
<evidence type="ECO:0000313" key="4">
    <source>
        <dbReference type="Proteomes" id="UP000184108"/>
    </source>
</evidence>
<gene>
    <name evidence="1" type="ORF">IW16_19645</name>
    <name evidence="2" type="ORF">SAMN02787073_4853</name>
</gene>
<reference evidence="1 3" key="1">
    <citation type="submission" date="2014-07" db="EMBL/GenBank/DDBJ databases">
        <title>Genome of Chryseobacterium vrystaatense LMG 22846.</title>
        <authorList>
            <person name="Pipes S.E."/>
            <person name="Stropko S.J."/>
            <person name="Newman J.D."/>
        </authorList>
    </citation>
    <scope>NUCLEOTIDE SEQUENCE [LARGE SCALE GENOMIC DNA]</scope>
    <source>
        <strain evidence="1 3">LMG 22846</strain>
    </source>
</reference>
<dbReference type="SUPFAM" id="SSF102588">
    <property type="entry name" value="LmbE-like"/>
    <property type="match status" value="1"/>
</dbReference>
<keyword evidence="3" id="KW-1185">Reference proteome</keyword>
<dbReference type="OrthoDB" id="9790023at2"/>
<dbReference type="PANTHER" id="PTHR12993">
    <property type="entry name" value="N-ACETYLGLUCOSAMINYL-PHOSPHATIDYLINOSITOL DE-N-ACETYLASE-RELATED"/>
    <property type="match status" value="1"/>
</dbReference>
<dbReference type="InterPro" id="IPR024078">
    <property type="entry name" value="LmbE-like_dom_sf"/>
</dbReference>
<dbReference type="Proteomes" id="UP000184108">
    <property type="component" value="Unassembled WGS sequence"/>
</dbReference>
<dbReference type="RefSeq" id="WP_034748044.1">
    <property type="nucleotide sequence ID" value="NZ_FQVE01000008.1"/>
</dbReference>
<accession>A0A1M5MU08</accession>
<dbReference type="Pfam" id="PF02585">
    <property type="entry name" value="PIG-L"/>
    <property type="match status" value="1"/>
</dbReference>
<reference evidence="4" key="2">
    <citation type="submission" date="2016-11" db="EMBL/GenBank/DDBJ databases">
        <authorList>
            <person name="Varghese N."/>
            <person name="Submissions S."/>
        </authorList>
    </citation>
    <scope>NUCLEOTIDE SEQUENCE [LARGE SCALE GENOMIC DNA]</scope>
    <source>
        <strain evidence="4">YR203</strain>
    </source>
</reference>
<organism evidence="2 4">
    <name type="scientific">Chryseobacterium vrystaatense</name>
    <dbReference type="NCBI Taxonomy" id="307480"/>
    <lineage>
        <taxon>Bacteria</taxon>
        <taxon>Pseudomonadati</taxon>
        <taxon>Bacteroidota</taxon>
        <taxon>Flavobacteriia</taxon>
        <taxon>Flavobacteriales</taxon>
        <taxon>Weeksellaceae</taxon>
        <taxon>Chryseobacterium group</taxon>
        <taxon>Chryseobacterium</taxon>
    </lineage>
</organism>
<sequence length="224" mass="24983">MNRVVVIAPHADDEIIGCGATIARHIQSGDEVTVIIATNASLGAPELFSQEMIESTRSEAVAAHQFLGVKETIFLEFPAPALNAFPEFKISVEISKVFQKIKPTHLYLPHPGDIHQDHKAVYRASLVAARPQGEDKVLNIYCYETLSETEWTPMQEKAFVPNHFVNVTDVFVKKTEAMKFFGSQIKKFPHSRSIEAFEALAMYRGATVGVERAEAFVVERQLIP</sequence>
<dbReference type="GO" id="GO:0016811">
    <property type="term" value="F:hydrolase activity, acting on carbon-nitrogen (but not peptide) bonds, in linear amides"/>
    <property type="evidence" value="ECO:0007669"/>
    <property type="project" value="TreeGrafter"/>
</dbReference>
<dbReference type="PANTHER" id="PTHR12993:SF11">
    <property type="entry name" value="N-ACETYLGLUCOSAMINYL-PHOSPHATIDYLINOSITOL DE-N-ACETYLASE"/>
    <property type="match status" value="1"/>
</dbReference>
<dbReference type="EMBL" id="FQVE01000008">
    <property type="protein sequence ID" value="SHG80675.1"/>
    <property type="molecule type" value="Genomic_DNA"/>
</dbReference>
<dbReference type="EMBL" id="JPRI01000008">
    <property type="protein sequence ID" value="KFF24534.1"/>
    <property type="molecule type" value="Genomic_DNA"/>
</dbReference>